<comment type="caution">
    <text evidence="2">The sequence shown here is derived from an EMBL/GenBank/DDBJ whole genome shotgun (WGS) entry which is preliminary data.</text>
</comment>
<dbReference type="Proteomes" id="UP000886520">
    <property type="component" value="Chromosome 11"/>
</dbReference>
<organism evidence="2 3">
    <name type="scientific">Adiantum capillus-veneris</name>
    <name type="common">Maidenhair fern</name>
    <dbReference type="NCBI Taxonomy" id="13818"/>
    <lineage>
        <taxon>Eukaryota</taxon>
        <taxon>Viridiplantae</taxon>
        <taxon>Streptophyta</taxon>
        <taxon>Embryophyta</taxon>
        <taxon>Tracheophyta</taxon>
        <taxon>Polypodiopsida</taxon>
        <taxon>Polypodiidae</taxon>
        <taxon>Polypodiales</taxon>
        <taxon>Pteridineae</taxon>
        <taxon>Pteridaceae</taxon>
        <taxon>Vittarioideae</taxon>
        <taxon>Adiantum</taxon>
    </lineage>
</organism>
<proteinExistence type="predicted"/>
<sequence length="71" mass="7402">MAAEDSAKDKHAQGPSERTPSIGGSLAYPRLVELVEAVGGDLENSSSTLQPCDGFYLGSISTRCMGANIFP</sequence>
<evidence type="ECO:0000313" key="3">
    <source>
        <dbReference type="Proteomes" id="UP000886520"/>
    </source>
</evidence>
<keyword evidence="3" id="KW-1185">Reference proteome</keyword>
<reference evidence="2" key="1">
    <citation type="submission" date="2021-01" db="EMBL/GenBank/DDBJ databases">
        <title>Adiantum capillus-veneris genome.</title>
        <authorList>
            <person name="Fang Y."/>
            <person name="Liao Q."/>
        </authorList>
    </citation>
    <scope>NUCLEOTIDE SEQUENCE</scope>
    <source>
        <strain evidence="2">H3</strain>
        <tissue evidence="2">Leaf</tissue>
    </source>
</reference>
<evidence type="ECO:0000256" key="1">
    <source>
        <dbReference type="SAM" id="MobiDB-lite"/>
    </source>
</evidence>
<feature type="region of interest" description="Disordered" evidence="1">
    <location>
        <begin position="1"/>
        <end position="25"/>
    </location>
</feature>
<evidence type="ECO:0000313" key="2">
    <source>
        <dbReference type="EMBL" id="KAI5073082.1"/>
    </source>
</evidence>
<name>A0A9D4USL9_ADICA</name>
<feature type="compositionally biased region" description="Basic and acidic residues" evidence="1">
    <location>
        <begin position="1"/>
        <end position="12"/>
    </location>
</feature>
<protein>
    <submittedName>
        <fullName evidence="2">Uncharacterized protein</fullName>
    </submittedName>
</protein>
<dbReference type="EMBL" id="JABFUD020000011">
    <property type="protein sequence ID" value="KAI5073082.1"/>
    <property type="molecule type" value="Genomic_DNA"/>
</dbReference>
<gene>
    <name evidence="2" type="ORF">GOP47_0011095</name>
</gene>
<dbReference type="AlphaFoldDB" id="A0A9D4USL9"/>
<accession>A0A9D4USL9</accession>